<dbReference type="EMBL" id="BMAU01021435">
    <property type="protein sequence ID" value="GFY35745.1"/>
    <property type="molecule type" value="Genomic_DNA"/>
</dbReference>
<organism evidence="2 3">
    <name type="scientific">Trichonephila clavipes</name>
    <name type="common">Golden silk orbweaver</name>
    <name type="synonym">Nephila clavipes</name>
    <dbReference type="NCBI Taxonomy" id="2585209"/>
    <lineage>
        <taxon>Eukaryota</taxon>
        <taxon>Metazoa</taxon>
        <taxon>Ecdysozoa</taxon>
        <taxon>Arthropoda</taxon>
        <taxon>Chelicerata</taxon>
        <taxon>Arachnida</taxon>
        <taxon>Araneae</taxon>
        <taxon>Araneomorphae</taxon>
        <taxon>Entelegynae</taxon>
        <taxon>Araneoidea</taxon>
        <taxon>Nephilidae</taxon>
        <taxon>Trichonephila</taxon>
    </lineage>
</organism>
<dbReference type="AlphaFoldDB" id="A0A8X7BLM5"/>
<dbReference type="Proteomes" id="UP000887159">
    <property type="component" value="Unassembled WGS sequence"/>
</dbReference>
<gene>
    <name evidence="2" type="primary">X975_01358</name>
    <name evidence="2" type="ORF">TNCV_4841211</name>
</gene>
<protein>
    <submittedName>
        <fullName evidence="2">Uncharacterized protein</fullName>
    </submittedName>
</protein>
<name>A0A8X7BLM5_TRICX</name>
<accession>A0A8X7BLM5</accession>
<keyword evidence="3" id="KW-1185">Reference proteome</keyword>
<reference evidence="2" key="1">
    <citation type="submission" date="2020-08" db="EMBL/GenBank/DDBJ databases">
        <title>Multicomponent nature underlies the extraordinary mechanical properties of spider dragline silk.</title>
        <authorList>
            <person name="Kono N."/>
            <person name="Nakamura H."/>
            <person name="Mori M."/>
            <person name="Yoshida Y."/>
            <person name="Ohtoshi R."/>
            <person name="Malay A.D."/>
            <person name="Moran D.A.P."/>
            <person name="Tomita M."/>
            <person name="Numata K."/>
            <person name="Arakawa K."/>
        </authorList>
    </citation>
    <scope>NUCLEOTIDE SEQUENCE</scope>
</reference>
<comment type="caution">
    <text evidence="2">The sequence shown here is derived from an EMBL/GenBank/DDBJ whole genome shotgun (WGS) entry which is preliminary data.</text>
</comment>
<proteinExistence type="predicted"/>
<feature type="region of interest" description="Disordered" evidence="1">
    <location>
        <begin position="57"/>
        <end position="76"/>
    </location>
</feature>
<sequence>MGKKYLLTIAIFDYRPSIENVELSSPVQHNASPGKNSRTTVLASFLDVTRIKPCPDLSPNQNALRSTSGAEPTLIHKEDTTPLVSCPVFVLSVPL</sequence>
<evidence type="ECO:0000313" key="3">
    <source>
        <dbReference type="Proteomes" id="UP000887159"/>
    </source>
</evidence>
<feature type="compositionally biased region" description="Polar residues" evidence="1">
    <location>
        <begin position="58"/>
        <end position="70"/>
    </location>
</feature>
<evidence type="ECO:0000256" key="1">
    <source>
        <dbReference type="SAM" id="MobiDB-lite"/>
    </source>
</evidence>
<evidence type="ECO:0000313" key="2">
    <source>
        <dbReference type="EMBL" id="GFY35745.1"/>
    </source>
</evidence>